<evidence type="ECO:0000256" key="7">
    <source>
        <dbReference type="PROSITE-ProRule" id="PRU10007"/>
    </source>
</evidence>
<protein>
    <recommendedName>
        <fullName evidence="6">succinate-semialdehyde dehydrogenase [NAD(P)(+)]</fullName>
        <ecNumber evidence="6">1.2.1.16</ecNumber>
    </recommendedName>
</protein>
<reference evidence="11 13" key="2">
    <citation type="submission" date="2023-09" db="EMBL/GenBank/DDBJ databases">
        <title>Complete-Gapless Cercospora beticola genome.</title>
        <authorList>
            <person name="Wyatt N.A."/>
            <person name="Spanner R.E."/>
            <person name="Bolton M.D."/>
        </authorList>
    </citation>
    <scope>NUCLEOTIDE SEQUENCE [LARGE SCALE GENOMIC DNA]</scope>
    <source>
        <strain evidence="11">Cb09-40</strain>
    </source>
</reference>
<gene>
    <name evidence="10" type="ORF">CB0940_11024</name>
    <name evidence="11" type="ORF">RHO25_012515</name>
</gene>
<dbReference type="EMBL" id="CP134192">
    <property type="protein sequence ID" value="WPB07851.1"/>
    <property type="molecule type" value="Genomic_DNA"/>
</dbReference>
<comment type="catalytic activity">
    <reaction evidence="4">
        <text>succinate semialdehyde + NADP(+) + H2O = succinate + NADPH + 2 H(+)</text>
        <dbReference type="Rhea" id="RHEA:13213"/>
        <dbReference type="ChEBI" id="CHEBI:15377"/>
        <dbReference type="ChEBI" id="CHEBI:15378"/>
        <dbReference type="ChEBI" id="CHEBI:30031"/>
        <dbReference type="ChEBI" id="CHEBI:57706"/>
        <dbReference type="ChEBI" id="CHEBI:57783"/>
        <dbReference type="ChEBI" id="CHEBI:58349"/>
        <dbReference type="EC" id="1.2.1.16"/>
    </reaction>
</comment>
<name>A0A2G5HE43_CERBT</name>
<evidence type="ECO:0000256" key="1">
    <source>
        <dbReference type="ARBA" id="ARBA00005176"/>
    </source>
</evidence>
<evidence type="ECO:0000256" key="4">
    <source>
        <dbReference type="ARBA" id="ARBA00050387"/>
    </source>
</evidence>
<dbReference type="PANTHER" id="PTHR43353:SF11">
    <property type="entry name" value="SUCCINATE SEMIALDEHYDE DEHYDROGENASE (EUROFUNG)"/>
    <property type="match status" value="1"/>
</dbReference>
<dbReference type="Gene3D" id="3.40.605.10">
    <property type="entry name" value="Aldehyde Dehydrogenase, Chain A, domain 1"/>
    <property type="match status" value="1"/>
</dbReference>
<reference evidence="10 12" key="1">
    <citation type="submission" date="2015-10" db="EMBL/GenBank/DDBJ databases">
        <title>The cercosporin biosynthetic gene cluster was horizontally transferred to several fungal lineages and shown to be expanded in Cercospora beticola based on microsynteny with recipient genomes.</title>
        <authorList>
            <person name="De Jonge R."/>
            <person name="Ebert M.K."/>
            <person name="Suttle J.C."/>
            <person name="Jurick Ii W.M."/>
            <person name="Secor G.A."/>
            <person name="Thomma B.P."/>
            <person name="Van De Peer Y."/>
            <person name="Bolton M.D."/>
        </authorList>
    </citation>
    <scope>NUCLEOTIDE SEQUENCE [LARGE SCALE GENOMIC DNA]</scope>
    <source>
        <strain evidence="10 12">09-40</strain>
    </source>
</reference>
<dbReference type="GO" id="GO:0004777">
    <property type="term" value="F:succinate-semialdehyde dehydrogenase (NAD+) activity"/>
    <property type="evidence" value="ECO:0007669"/>
    <property type="project" value="TreeGrafter"/>
</dbReference>
<dbReference type="InterPro" id="IPR016161">
    <property type="entry name" value="Ald_DH/histidinol_DH"/>
</dbReference>
<evidence type="ECO:0000313" key="11">
    <source>
        <dbReference type="EMBL" id="WPB07851.1"/>
    </source>
</evidence>
<dbReference type="SUPFAM" id="SSF53720">
    <property type="entry name" value="ALDH-like"/>
    <property type="match status" value="1"/>
</dbReference>
<comment type="catalytic activity">
    <reaction evidence="5">
        <text>succinate semialdehyde + NAD(+) + H2O = succinate + NADH + 2 H(+)</text>
        <dbReference type="Rhea" id="RHEA:13217"/>
        <dbReference type="ChEBI" id="CHEBI:15377"/>
        <dbReference type="ChEBI" id="CHEBI:15378"/>
        <dbReference type="ChEBI" id="CHEBI:30031"/>
        <dbReference type="ChEBI" id="CHEBI:57540"/>
        <dbReference type="ChEBI" id="CHEBI:57706"/>
        <dbReference type="ChEBI" id="CHEBI:57945"/>
        <dbReference type="EC" id="1.2.1.16"/>
    </reaction>
</comment>
<dbReference type="InterPro" id="IPR050740">
    <property type="entry name" value="Aldehyde_DH_Superfamily"/>
</dbReference>
<dbReference type="GO" id="GO:0005737">
    <property type="term" value="C:cytoplasm"/>
    <property type="evidence" value="ECO:0007669"/>
    <property type="project" value="TreeGrafter"/>
</dbReference>
<evidence type="ECO:0000313" key="12">
    <source>
        <dbReference type="Proteomes" id="UP000230605"/>
    </source>
</evidence>
<dbReference type="PROSITE" id="PS00687">
    <property type="entry name" value="ALDEHYDE_DEHYDR_GLU"/>
    <property type="match status" value="1"/>
</dbReference>
<comment type="similarity">
    <text evidence="2 8">Belongs to the aldehyde dehydrogenase family.</text>
</comment>
<evidence type="ECO:0000256" key="2">
    <source>
        <dbReference type="ARBA" id="ARBA00009986"/>
    </source>
</evidence>
<dbReference type="FunFam" id="3.40.605.10:FF:000005">
    <property type="entry name" value="Succinate-semialdehyde dehydrogenase I"/>
    <property type="match status" value="1"/>
</dbReference>
<organism evidence="10 12">
    <name type="scientific">Cercospora beticola</name>
    <name type="common">Sugarbeet leaf spot fungus</name>
    <dbReference type="NCBI Taxonomy" id="122368"/>
    <lineage>
        <taxon>Eukaryota</taxon>
        <taxon>Fungi</taxon>
        <taxon>Dikarya</taxon>
        <taxon>Ascomycota</taxon>
        <taxon>Pezizomycotina</taxon>
        <taxon>Dothideomycetes</taxon>
        <taxon>Dothideomycetidae</taxon>
        <taxon>Mycosphaerellales</taxon>
        <taxon>Mycosphaerellaceae</taxon>
        <taxon>Cercospora</taxon>
    </lineage>
</organism>
<proteinExistence type="inferred from homology"/>
<dbReference type="Gene3D" id="3.40.309.10">
    <property type="entry name" value="Aldehyde Dehydrogenase, Chain A, domain 2"/>
    <property type="match status" value="1"/>
</dbReference>
<dbReference type="Proteomes" id="UP001302367">
    <property type="component" value="Chromosome 9"/>
</dbReference>
<dbReference type="InterPro" id="IPR015590">
    <property type="entry name" value="Aldehyde_DH_dom"/>
</dbReference>
<dbReference type="CDD" id="cd07103">
    <property type="entry name" value="ALDH_F5_SSADH_GabD"/>
    <property type="match status" value="1"/>
</dbReference>
<dbReference type="InterPro" id="IPR016163">
    <property type="entry name" value="Ald_DH_C"/>
</dbReference>
<evidence type="ECO:0000313" key="10">
    <source>
        <dbReference type="EMBL" id="PIA90502.1"/>
    </source>
</evidence>
<dbReference type="EC" id="1.2.1.16" evidence="6"/>
<evidence type="ECO:0000313" key="13">
    <source>
        <dbReference type="Proteomes" id="UP001302367"/>
    </source>
</evidence>
<keyword evidence="3 8" id="KW-0560">Oxidoreductase</keyword>
<evidence type="ECO:0000256" key="3">
    <source>
        <dbReference type="ARBA" id="ARBA00023002"/>
    </source>
</evidence>
<dbReference type="FunFam" id="3.40.309.10:FF:000004">
    <property type="entry name" value="Succinate-semialdehyde dehydrogenase I"/>
    <property type="match status" value="1"/>
</dbReference>
<dbReference type="Proteomes" id="UP000230605">
    <property type="component" value="Chromosome 9"/>
</dbReference>
<keyword evidence="13" id="KW-1185">Reference proteome</keyword>
<evidence type="ECO:0000259" key="9">
    <source>
        <dbReference type="Pfam" id="PF00171"/>
    </source>
</evidence>
<sequence length="502" mass="53486">MRSTGAAVAAWGLADASLIVEQNFVNGNWVEARSQARFDVQDPATDKSIGSCPESSEPDVKEAISHASKAFLSWRRRSGRDRSRVLRKWFDLVIENRDDLVKIICRENGKAQADATGEVNMAAGFLEWFSEEAARIHGDVVPHSNPAYRVSVIKEPIGVCGMITPWNFPAAMLTRKLGASLAAGCTAVIKPDGQTPFTANAFAVLAQRAGLPPGTINIVHALENTPAVGKVLCEAPGVRKLSFTGSTRVGKILLAQSASNVQKLSLELGGNAPFIVFDDADLETAVTALIASKFKVSGQTCVCPNRVYVQAGIHDQFVEKLVEAVSAFKVGHAADPTTTHGPLINRAAAAKSLSHVQDAVSKGGRVVIGDNGDRSKTLKHGPNFFHPTVLVNANKTMLVAREETFGPVAAIFRFENEAEVIADANDVDVGLASYFMTTDQERAHRVAEALQAGMVAINTGIIADAAAPFGGVKASGMGREGSKYGIEEYLQLKTVVTGNLRL</sequence>
<dbReference type="EMBL" id="LKMD01000107">
    <property type="protein sequence ID" value="PIA90502.1"/>
    <property type="molecule type" value="Genomic_DNA"/>
</dbReference>
<accession>A0A2G5HE43</accession>
<dbReference type="InterPro" id="IPR029510">
    <property type="entry name" value="Ald_DH_CS_GLU"/>
</dbReference>
<feature type="domain" description="Aldehyde dehydrogenase" evidence="9">
    <location>
        <begin position="29"/>
        <end position="495"/>
    </location>
</feature>
<comment type="pathway">
    <text evidence="1">Amino-acid degradation; 4-aminobutanoate degradation.</text>
</comment>
<evidence type="ECO:0000256" key="8">
    <source>
        <dbReference type="RuleBase" id="RU003345"/>
    </source>
</evidence>
<dbReference type="InterPro" id="IPR016162">
    <property type="entry name" value="Ald_DH_N"/>
</dbReference>
<dbReference type="AlphaFoldDB" id="A0A2G5HE43"/>
<dbReference type="OrthoDB" id="310895at2759"/>
<dbReference type="GO" id="GO:0009450">
    <property type="term" value="P:gamma-aminobutyric acid catabolic process"/>
    <property type="evidence" value="ECO:0007669"/>
    <property type="project" value="TreeGrafter"/>
</dbReference>
<dbReference type="Pfam" id="PF00171">
    <property type="entry name" value="Aldedh"/>
    <property type="match status" value="1"/>
</dbReference>
<feature type="active site" evidence="7">
    <location>
        <position position="267"/>
    </location>
</feature>
<evidence type="ECO:0000256" key="5">
    <source>
        <dbReference type="ARBA" id="ARBA00052698"/>
    </source>
</evidence>
<dbReference type="PANTHER" id="PTHR43353">
    <property type="entry name" value="SUCCINATE-SEMIALDEHYDE DEHYDROGENASE, MITOCHONDRIAL"/>
    <property type="match status" value="1"/>
</dbReference>
<evidence type="ECO:0000256" key="6">
    <source>
        <dbReference type="ARBA" id="ARBA00067047"/>
    </source>
</evidence>